<feature type="domain" description="Fibronectin type-III" evidence="5">
    <location>
        <begin position="902"/>
        <end position="992"/>
    </location>
</feature>
<dbReference type="AlphaFoldDB" id="A0A2S0VTU6"/>
<feature type="signal peptide" evidence="4">
    <location>
        <begin position="1"/>
        <end position="24"/>
    </location>
</feature>
<proteinExistence type="inferred from homology"/>
<dbReference type="SUPFAM" id="SSF49303">
    <property type="entry name" value="beta-Galactosidase/glucuronidase domain"/>
    <property type="match status" value="1"/>
</dbReference>
<dbReference type="PROSITE" id="PS50853">
    <property type="entry name" value="FN3"/>
    <property type="match status" value="1"/>
</dbReference>
<dbReference type="InterPro" id="IPR013783">
    <property type="entry name" value="Ig-like_fold"/>
</dbReference>
<evidence type="ECO:0000259" key="5">
    <source>
        <dbReference type="PROSITE" id="PS50853"/>
    </source>
</evidence>
<gene>
    <name evidence="6" type="ORF">C2869_14650</name>
</gene>
<dbReference type="InterPro" id="IPR006104">
    <property type="entry name" value="Glyco_hydro_2_N"/>
</dbReference>
<dbReference type="InterPro" id="IPR008979">
    <property type="entry name" value="Galactose-bd-like_sf"/>
</dbReference>
<dbReference type="KEGG" id="cate:C2869_14650"/>
<evidence type="ECO:0000313" key="6">
    <source>
        <dbReference type="EMBL" id="AWB67602.1"/>
    </source>
</evidence>
<keyword evidence="2 6" id="KW-0378">Hydrolase</keyword>
<dbReference type="InterPro" id="IPR006103">
    <property type="entry name" value="Glyco_hydro_2_cat"/>
</dbReference>
<dbReference type="InterPro" id="IPR051913">
    <property type="entry name" value="GH2_Domain-Containing"/>
</dbReference>
<dbReference type="GO" id="GO:0005975">
    <property type="term" value="P:carbohydrate metabolic process"/>
    <property type="evidence" value="ECO:0007669"/>
    <property type="project" value="InterPro"/>
</dbReference>
<dbReference type="SUPFAM" id="SSF49265">
    <property type="entry name" value="Fibronectin type III"/>
    <property type="match status" value="1"/>
</dbReference>
<feature type="chain" id="PRO_5015782241" evidence="4">
    <location>
        <begin position="25"/>
        <end position="1078"/>
    </location>
</feature>
<dbReference type="InterPro" id="IPR017853">
    <property type="entry name" value="GH"/>
</dbReference>
<dbReference type="RefSeq" id="WP_108603648.1">
    <property type="nucleotide sequence ID" value="NZ_CP026604.1"/>
</dbReference>
<dbReference type="Gene3D" id="3.20.20.80">
    <property type="entry name" value="Glycosidases"/>
    <property type="match status" value="1"/>
</dbReference>
<evidence type="ECO:0000256" key="1">
    <source>
        <dbReference type="ARBA" id="ARBA00007401"/>
    </source>
</evidence>
<dbReference type="SMR" id="A0A2S0VTU6"/>
<sequence length="1078" mass="123804">MKSLISTALLVSMSLLLGCNQVETNVKREEPNTKKPNTTQSNTLSLNGDWKFHAIYGEGANYMDISERDSDLVIDNTDADIESKGKWKPSTKAARNSHFYGSNYVQHYFTLTNLKGGNKSDDSYFRFLPKFKKSGYYEAFTRYPFASHLTAQYNIKHADGISTKYVSQRVFCNEWNSLGIFKFDHNDKNYVELTAIVSGNVAADAVMFREVSPEKYLTAKQEPSQVYLTHFNDENWHNLKVPGHFGMLNAFSNYTGKAWYRKHINLPSHWQKASDERYYLKFDGVYHLSKVYLNGELLGKNRGGFTPFEFDVTEFLNYSGKNVLAVEADNSAIVGATWNWGGIIRDVTLSKNKDVRIDHQYVHAEPNLATGEADIKLRVRIENNASHARQIKVESSIAGLNINKQGTIAQLTGSITVAANSKQDIHLTAHLKPENVELWHFDNPKLYQMTTHIVDSGHTLHSKQDNFGIRKIELTDSKMLLNGEPVRLAGFNRVSEHRYWGSSEPEALLAQDIDLMKEAGANFMRIMHGTQHKTLFDLADKKGLLLFEEINVRDLDNDEFRANYYPVAKLEKEKGIKLNLAEEEILTLDEPYVKVRPEHGLTITDKNYFLAKYWLKGMIERDINHPSIIGWSVGNELNNHYEYGKAAIEYVKIELDPYRLLTLVSNSGQKPEYTPETDPNTFVDMIMHNMYRWQGKPQDILDTLRKKWPNKPVFISEFGFDPFPSTALDSDKAIFSEWTNHFRYKNEFVIGTAMWTFNDYRSAYAGTTAEENRVWGVITSWREKRRLYPRIKREYAPVKDIELTNIDFTNNSANVRLPIRSERDYPSHSMTGYHLNYQFHDLQGQVVYQNKLPLPTLKPTDKEWQGVITWQPLPTNILDISLSLVTPTQHSRLDKTLSFNPAISPSIKSAIAGKNAIRVLFDPVPNATEYFVQYREKGATKVTPSKTEKTISHYIDIEGLKDNSQYELQLYAINDKGPSQPSKTFEITTAQSWLPPIIWDAFIADNKLVIGYSSDFEDGIYSVRYGSDKHNLDKRFKSNVRGMMTIALNNEKTLFFQIKRQYQGKTSQWSQIVKAQLR</sequence>
<dbReference type="Gene3D" id="2.60.40.10">
    <property type="entry name" value="Immunoglobulins"/>
    <property type="match status" value="2"/>
</dbReference>
<comment type="similarity">
    <text evidence="1">Belongs to the glycosyl hydrolase 2 family.</text>
</comment>
<dbReference type="InterPro" id="IPR003961">
    <property type="entry name" value="FN3_dom"/>
</dbReference>
<accession>A0A2S0VTU6</accession>
<evidence type="ECO:0000256" key="2">
    <source>
        <dbReference type="ARBA" id="ARBA00022801"/>
    </source>
</evidence>
<dbReference type="Pfam" id="PF00041">
    <property type="entry name" value="fn3"/>
    <property type="match status" value="1"/>
</dbReference>
<keyword evidence="4" id="KW-0732">Signal</keyword>
<dbReference type="Pfam" id="PF25275">
    <property type="entry name" value="Golvesin_C"/>
    <property type="match status" value="1"/>
</dbReference>
<dbReference type="Proteomes" id="UP000244441">
    <property type="component" value="Chromosome"/>
</dbReference>
<dbReference type="GO" id="GO:0004553">
    <property type="term" value="F:hydrolase activity, hydrolyzing O-glycosyl compounds"/>
    <property type="evidence" value="ECO:0007669"/>
    <property type="project" value="InterPro"/>
</dbReference>
<protein>
    <submittedName>
        <fullName evidence="6">Glycoside hydrolase family 2</fullName>
    </submittedName>
</protein>
<reference evidence="6 7" key="1">
    <citation type="submission" date="2018-01" db="EMBL/GenBank/DDBJ databases">
        <title>Genome sequence of a Cantenovulum-like bacteria.</title>
        <authorList>
            <person name="Tan W.R."/>
            <person name="Lau N.-S."/>
            <person name="Go F."/>
            <person name="Amirul A.-A.A."/>
        </authorList>
    </citation>
    <scope>NUCLEOTIDE SEQUENCE [LARGE SCALE GENOMIC DNA]</scope>
    <source>
        <strain evidence="6 7">CCB-QB4</strain>
    </source>
</reference>
<dbReference type="PANTHER" id="PTHR42732:SF1">
    <property type="entry name" value="BETA-MANNOSIDASE"/>
    <property type="match status" value="1"/>
</dbReference>
<dbReference type="Pfam" id="PF00703">
    <property type="entry name" value="Glyco_hydro_2"/>
    <property type="match status" value="1"/>
</dbReference>
<name>A0A2S0VTU6_9ALTE</name>
<dbReference type="InterPro" id="IPR036156">
    <property type="entry name" value="Beta-gal/glucu_dom_sf"/>
</dbReference>
<dbReference type="InterPro" id="IPR036116">
    <property type="entry name" value="FN3_sf"/>
</dbReference>
<dbReference type="Pfam" id="PF02837">
    <property type="entry name" value="Glyco_hydro_2_N"/>
    <property type="match status" value="1"/>
</dbReference>
<evidence type="ECO:0000313" key="7">
    <source>
        <dbReference type="Proteomes" id="UP000244441"/>
    </source>
</evidence>
<dbReference type="OrthoDB" id="9758603at2"/>
<dbReference type="PROSITE" id="PS51257">
    <property type="entry name" value="PROKAR_LIPOPROTEIN"/>
    <property type="match status" value="1"/>
</dbReference>
<dbReference type="SUPFAM" id="SSF49785">
    <property type="entry name" value="Galactose-binding domain-like"/>
    <property type="match status" value="1"/>
</dbReference>
<dbReference type="SMART" id="SM00060">
    <property type="entry name" value="FN3"/>
    <property type="match status" value="1"/>
</dbReference>
<dbReference type="Gene3D" id="2.60.120.260">
    <property type="entry name" value="Galactose-binding domain-like"/>
    <property type="match status" value="1"/>
</dbReference>
<dbReference type="PANTHER" id="PTHR42732">
    <property type="entry name" value="BETA-GALACTOSIDASE"/>
    <property type="match status" value="1"/>
</dbReference>
<dbReference type="Pfam" id="PF02836">
    <property type="entry name" value="Glyco_hydro_2_C"/>
    <property type="match status" value="1"/>
</dbReference>
<dbReference type="SUPFAM" id="SSF51445">
    <property type="entry name" value="(Trans)glycosidases"/>
    <property type="match status" value="1"/>
</dbReference>
<dbReference type="InterPro" id="IPR033803">
    <property type="entry name" value="CBD-like_Golvesin-Xly"/>
</dbReference>
<evidence type="ECO:0000256" key="3">
    <source>
        <dbReference type="ARBA" id="ARBA00023295"/>
    </source>
</evidence>
<dbReference type="CDD" id="cd00063">
    <property type="entry name" value="FN3"/>
    <property type="match status" value="1"/>
</dbReference>
<organism evidence="6 7">
    <name type="scientific">Saccharobesus litoralis</name>
    <dbReference type="NCBI Taxonomy" id="2172099"/>
    <lineage>
        <taxon>Bacteria</taxon>
        <taxon>Pseudomonadati</taxon>
        <taxon>Pseudomonadota</taxon>
        <taxon>Gammaproteobacteria</taxon>
        <taxon>Alteromonadales</taxon>
        <taxon>Alteromonadaceae</taxon>
        <taxon>Saccharobesus</taxon>
    </lineage>
</organism>
<dbReference type="InterPro" id="IPR006102">
    <property type="entry name" value="Ig-like_GH2"/>
</dbReference>
<keyword evidence="7" id="KW-1185">Reference proteome</keyword>
<dbReference type="EMBL" id="CP026604">
    <property type="protein sequence ID" value="AWB67602.1"/>
    <property type="molecule type" value="Genomic_DNA"/>
</dbReference>
<evidence type="ECO:0000256" key="4">
    <source>
        <dbReference type="SAM" id="SignalP"/>
    </source>
</evidence>
<keyword evidence="3" id="KW-0326">Glycosidase</keyword>